<accession>A0AA86VWJ6</accession>
<proteinExistence type="predicted"/>
<organism evidence="1 2">
    <name type="scientific">Sphenostylis stenocarpa</name>
    <dbReference type="NCBI Taxonomy" id="92480"/>
    <lineage>
        <taxon>Eukaryota</taxon>
        <taxon>Viridiplantae</taxon>
        <taxon>Streptophyta</taxon>
        <taxon>Embryophyta</taxon>
        <taxon>Tracheophyta</taxon>
        <taxon>Spermatophyta</taxon>
        <taxon>Magnoliopsida</taxon>
        <taxon>eudicotyledons</taxon>
        <taxon>Gunneridae</taxon>
        <taxon>Pentapetalae</taxon>
        <taxon>rosids</taxon>
        <taxon>fabids</taxon>
        <taxon>Fabales</taxon>
        <taxon>Fabaceae</taxon>
        <taxon>Papilionoideae</taxon>
        <taxon>50 kb inversion clade</taxon>
        <taxon>NPAAA clade</taxon>
        <taxon>indigoferoid/millettioid clade</taxon>
        <taxon>Phaseoleae</taxon>
        <taxon>Sphenostylis</taxon>
    </lineage>
</organism>
<sequence length="74" mass="8463">MLRENGSSPNGIWDMRMVYDQKRMIIGLHKRMNVTLFLVCNLVTNPSSALICPNINGVGRMRCESRIWPHYGAV</sequence>
<dbReference type="Gramene" id="rna-AYBTSS11_LOCUS4525">
    <property type="protein sequence ID" value="CAJ1929681.1"/>
    <property type="gene ID" value="gene-AYBTSS11_LOCUS4525"/>
</dbReference>
<evidence type="ECO:0000313" key="1">
    <source>
        <dbReference type="EMBL" id="CAJ1929681.1"/>
    </source>
</evidence>
<evidence type="ECO:0000313" key="2">
    <source>
        <dbReference type="Proteomes" id="UP001189624"/>
    </source>
</evidence>
<dbReference type="AlphaFoldDB" id="A0AA86VWJ6"/>
<dbReference type="Proteomes" id="UP001189624">
    <property type="component" value="Chromosome 2"/>
</dbReference>
<dbReference type="EMBL" id="OY731399">
    <property type="protein sequence ID" value="CAJ1929681.1"/>
    <property type="molecule type" value="Genomic_DNA"/>
</dbReference>
<gene>
    <name evidence="1" type="ORF">AYBTSS11_LOCUS4525</name>
</gene>
<keyword evidence="2" id="KW-1185">Reference proteome</keyword>
<name>A0AA86VWJ6_9FABA</name>
<reference evidence="1" key="1">
    <citation type="submission" date="2023-10" db="EMBL/GenBank/DDBJ databases">
        <authorList>
            <person name="Domelevo Entfellner J.-B."/>
        </authorList>
    </citation>
    <scope>NUCLEOTIDE SEQUENCE</scope>
</reference>
<protein>
    <submittedName>
        <fullName evidence="1">Uncharacterized protein</fullName>
    </submittedName>
</protein>